<dbReference type="PANTHER" id="PTHR30135">
    <property type="entry name" value="UNCHARACTERIZED PROTEIN YVCK-RELATED"/>
    <property type="match status" value="1"/>
</dbReference>
<name>A0A1I2DUL8_9FIRM</name>
<protein>
    <recommendedName>
        <fullName evidence="2">Putative gluconeogenesis factor</fullName>
    </recommendedName>
</protein>
<dbReference type="HAMAP" id="MF_00973">
    <property type="entry name" value="Gluconeogen_factor"/>
    <property type="match status" value="1"/>
</dbReference>
<proteinExistence type="inferred from homology"/>
<dbReference type="STRING" id="1123323.SAMN05216245_12413"/>
<comment type="subcellular location">
    <subcellularLocation>
        <location evidence="2">Cytoplasm</location>
    </subcellularLocation>
</comment>
<dbReference type="Pfam" id="PF01933">
    <property type="entry name" value="CofD"/>
    <property type="match status" value="1"/>
</dbReference>
<keyword evidence="3" id="KW-0812">Transmembrane</keyword>
<keyword evidence="5" id="KW-1185">Reference proteome</keyword>
<dbReference type="Gene3D" id="3.40.50.10680">
    <property type="entry name" value="CofD-like domains"/>
    <property type="match status" value="1"/>
</dbReference>
<evidence type="ECO:0000256" key="3">
    <source>
        <dbReference type="SAM" id="Phobius"/>
    </source>
</evidence>
<dbReference type="NCBIfam" id="TIGR01826">
    <property type="entry name" value="CofD_related"/>
    <property type="match status" value="1"/>
</dbReference>
<evidence type="ECO:0000313" key="5">
    <source>
        <dbReference type="Proteomes" id="UP000198896"/>
    </source>
</evidence>
<accession>A0A1I2DUL8</accession>
<feature type="transmembrane region" description="Helical" evidence="3">
    <location>
        <begin position="16"/>
        <end position="37"/>
    </location>
</feature>
<organism evidence="4 5">
    <name type="scientific">Succiniclasticum ruminis DSM 9236</name>
    <dbReference type="NCBI Taxonomy" id="1123323"/>
    <lineage>
        <taxon>Bacteria</taxon>
        <taxon>Bacillati</taxon>
        <taxon>Bacillota</taxon>
        <taxon>Negativicutes</taxon>
        <taxon>Acidaminococcales</taxon>
        <taxon>Acidaminococcaceae</taxon>
        <taxon>Succiniclasticum</taxon>
    </lineage>
</organism>
<dbReference type="InterPro" id="IPR010119">
    <property type="entry name" value="Gluconeogen_factor"/>
</dbReference>
<dbReference type="Proteomes" id="UP000198896">
    <property type="component" value="Unassembled WGS sequence"/>
</dbReference>
<dbReference type="RefSeq" id="WP_093914248.1">
    <property type="nucleotide sequence ID" value="NZ_FONL01000024.1"/>
</dbReference>
<feature type="transmembrane region" description="Helical" evidence="3">
    <location>
        <begin position="58"/>
        <end position="82"/>
    </location>
</feature>
<keyword evidence="3" id="KW-0472">Membrane</keyword>
<dbReference type="InterPro" id="IPR038136">
    <property type="entry name" value="CofD-like_dom_sf"/>
</dbReference>
<sequence length="456" mass="49844">MGWISWLCPGIQLKRWLLLFTAGVIVCAFSLALLFNNQVMGMAEELLFRLSYLATGEYGNTVPVVLGIVGMLLGIAIMIYAVRRIVRSIVEAVSPESSDSLLETIFTERKLSSGPAITVVGGGTGLSTLLRGMKYITGNCTAVVSVGDDGGSSGRLRNELGIIPPGDLRKCVVAMADSEPLMERVMQYRFEGDSYLSGHSLGNLFLAAIAETEGGMVEGLNAASQILKVRGHVIPTTLHNIQLAADMTDGSYVLGQAEIAQAHKTVQRLHMVPENVPATQSAVEAIRQADILVLGPGSLYTSVICNLLVPEIREAVLQCKATKIYVCNVMTQPGETDGFGAYEHVKTLTEYAGKPFLDYVIVNSEEISDEQKALYRAKGQEPISPDIEKIEQMGIHVIPAKLISKSDMVRHDPQKLARAIMSLAYRLRLFGRGFIFFDYLFMRHNMRKIGKMLGKK</sequence>
<dbReference type="InterPro" id="IPR002882">
    <property type="entry name" value="CofD"/>
</dbReference>
<reference evidence="4 5" key="1">
    <citation type="submission" date="2016-10" db="EMBL/GenBank/DDBJ databases">
        <authorList>
            <person name="de Groot N.N."/>
        </authorList>
    </citation>
    <scope>NUCLEOTIDE SEQUENCE [LARGE SCALE GENOMIC DNA]</scope>
    <source>
        <strain evidence="4 5">DSM 9236</strain>
    </source>
</reference>
<evidence type="ECO:0000256" key="1">
    <source>
        <dbReference type="ARBA" id="ARBA00022490"/>
    </source>
</evidence>
<keyword evidence="1 2" id="KW-0963">Cytoplasm</keyword>
<dbReference type="EMBL" id="FONL01000024">
    <property type="protein sequence ID" value="SFE84362.1"/>
    <property type="molecule type" value="Genomic_DNA"/>
</dbReference>
<gene>
    <name evidence="4" type="ORF">SAMN05216245_12413</name>
</gene>
<dbReference type="GO" id="GO:0008360">
    <property type="term" value="P:regulation of cell shape"/>
    <property type="evidence" value="ECO:0007669"/>
    <property type="project" value="UniProtKB-UniRule"/>
</dbReference>
<evidence type="ECO:0000313" key="4">
    <source>
        <dbReference type="EMBL" id="SFE84362.1"/>
    </source>
</evidence>
<dbReference type="GO" id="GO:0005737">
    <property type="term" value="C:cytoplasm"/>
    <property type="evidence" value="ECO:0007669"/>
    <property type="project" value="UniProtKB-SubCell"/>
</dbReference>
<dbReference type="PANTHER" id="PTHR30135:SF3">
    <property type="entry name" value="GLUCONEOGENESIS FACTOR-RELATED"/>
    <property type="match status" value="1"/>
</dbReference>
<dbReference type="OrthoDB" id="9783842at2"/>
<comment type="function">
    <text evidence="2">Required for morphogenesis under gluconeogenic growth conditions.</text>
</comment>
<dbReference type="CDD" id="cd07187">
    <property type="entry name" value="YvcK_like"/>
    <property type="match status" value="1"/>
</dbReference>
<comment type="similarity">
    <text evidence="2">Belongs to the gluconeogenesis factor family.</text>
</comment>
<dbReference type="SUPFAM" id="SSF142338">
    <property type="entry name" value="CofD-like"/>
    <property type="match status" value="1"/>
</dbReference>
<evidence type="ECO:0000256" key="2">
    <source>
        <dbReference type="HAMAP-Rule" id="MF_00973"/>
    </source>
</evidence>
<keyword evidence="3" id="KW-1133">Transmembrane helix</keyword>
<dbReference type="AlphaFoldDB" id="A0A1I2DUL8"/>
<dbReference type="GO" id="GO:0043743">
    <property type="term" value="F:LPPG:FO 2-phospho-L-lactate transferase activity"/>
    <property type="evidence" value="ECO:0007669"/>
    <property type="project" value="InterPro"/>
</dbReference>